<comment type="caution">
    <text evidence="1">The sequence shown here is derived from an EMBL/GenBank/DDBJ whole genome shotgun (WGS) entry which is preliminary data.</text>
</comment>
<dbReference type="SUPFAM" id="SSF52833">
    <property type="entry name" value="Thioredoxin-like"/>
    <property type="match status" value="1"/>
</dbReference>
<protein>
    <submittedName>
        <fullName evidence="1">Omp28-related outer membrane protein</fullName>
    </submittedName>
</protein>
<reference evidence="1" key="1">
    <citation type="submission" date="2020-07" db="EMBL/GenBank/DDBJ databases">
        <title>Huge and variable diversity of episymbiotic CPR bacteria and DPANN archaea in groundwater ecosystems.</title>
        <authorList>
            <person name="He C.Y."/>
            <person name="Keren R."/>
            <person name="Whittaker M."/>
            <person name="Farag I.F."/>
            <person name="Doudna J."/>
            <person name="Cate J.H.D."/>
            <person name="Banfield J.F."/>
        </authorList>
    </citation>
    <scope>NUCLEOTIDE SEQUENCE</scope>
    <source>
        <strain evidence="1">NC_groundwater_1520_Pr4_B-0.1um_53_5</strain>
    </source>
</reference>
<dbReference type="InterPro" id="IPR013783">
    <property type="entry name" value="Ig-like_fold"/>
</dbReference>
<dbReference type="EMBL" id="JACQXR010000073">
    <property type="protein sequence ID" value="MBI4726696.1"/>
    <property type="molecule type" value="Genomic_DNA"/>
</dbReference>
<evidence type="ECO:0000313" key="2">
    <source>
        <dbReference type="Proteomes" id="UP000736328"/>
    </source>
</evidence>
<proteinExistence type="predicted"/>
<accession>A0A933MKR5</accession>
<dbReference type="Gene3D" id="2.60.40.10">
    <property type="entry name" value="Immunoglobulins"/>
    <property type="match status" value="1"/>
</dbReference>
<dbReference type="AlphaFoldDB" id="A0A933MKR5"/>
<dbReference type="InterPro" id="IPR021615">
    <property type="entry name" value="Omp28"/>
</dbReference>
<sequence>MTKKNIIIFFLLAVLGGCGKKLPTPSEKAGEQAGVPRRVLLELFTTTWCTNCPVADSAAWALAMESGTDITLVEYHFTVPGSADPFIFNQADLRAAFYGIDAPPVMVCDGLSLLGGAVEYERTYQDYKTAFSNRLLLKSPISINLSGQAQNGVIDYHLEITPQQNIIQTDLRLLLVVMEDSVTYNAPNGLDLHRFVARQIIPDYQGTSIALNYGTTFTKDGSIAPDSGWNMNRLHLAAFVQSYATKEVLQSARLSLSLPAYDFTLTAPETVKTVNKDSTAEFGFKIKNIGTVADSTYLSFPDSLSTLGVPPIFCDSAGYCYGPTKWTKKILPGDSLTNFVIHVSDSSFGYKTFVLALTSKNAPTVKRYLTFHIDVVLLRKDCKNTASPDK</sequence>
<dbReference type="PROSITE" id="PS51257">
    <property type="entry name" value="PROKAR_LIPOPROTEIN"/>
    <property type="match status" value="1"/>
</dbReference>
<dbReference type="Pfam" id="PF11551">
    <property type="entry name" value="Omp28"/>
    <property type="match status" value="1"/>
</dbReference>
<evidence type="ECO:0000313" key="1">
    <source>
        <dbReference type="EMBL" id="MBI4726696.1"/>
    </source>
</evidence>
<gene>
    <name evidence="1" type="ORF">HY768_05660</name>
</gene>
<name>A0A933MKR5_UNCT6</name>
<organism evidence="1 2">
    <name type="scientific">candidate division TA06 bacterium</name>
    <dbReference type="NCBI Taxonomy" id="2250710"/>
    <lineage>
        <taxon>Bacteria</taxon>
        <taxon>Bacteria division TA06</taxon>
    </lineage>
</organism>
<dbReference type="Proteomes" id="UP000736328">
    <property type="component" value="Unassembled WGS sequence"/>
</dbReference>
<dbReference type="InterPro" id="IPR036249">
    <property type="entry name" value="Thioredoxin-like_sf"/>
</dbReference>